<evidence type="ECO:0000259" key="6">
    <source>
        <dbReference type="Pfam" id="PF01061"/>
    </source>
</evidence>
<keyword evidence="8" id="KW-1185">Reference proteome</keyword>
<dbReference type="InterPro" id="IPR013525">
    <property type="entry name" value="ABC2_TM"/>
</dbReference>
<feature type="transmembrane region" description="Helical" evidence="5">
    <location>
        <begin position="159"/>
        <end position="177"/>
    </location>
</feature>
<feature type="transmembrane region" description="Helical" evidence="5">
    <location>
        <begin position="215"/>
        <end position="233"/>
    </location>
</feature>
<comment type="subcellular location">
    <subcellularLocation>
        <location evidence="1">Membrane</location>
        <topology evidence="1">Multi-pass membrane protein</topology>
    </subcellularLocation>
</comment>
<feature type="transmembrane region" description="Helical" evidence="5">
    <location>
        <begin position="88"/>
        <end position="115"/>
    </location>
</feature>
<evidence type="ECO:0000256" key="1">
    <source>
        <dbReference type="ARBA" id="ARBA00004141"/>
    </source>
</evidence>
<name>A0ABW1V5W3_9BACL</name>
<organism evidence="7 8">
    <name type="scientific">Paenibacillus septentrionalis</name>
    <dbReference type="NCBI Taxonomy" id="429342"/>
    <lineage>
        <taxon>Bacteria</taxon>
        <taxon>Bacillati</taxon>
        <taxon>Bacillota</taxon>
        <taxon>Bacilli</taxon>
        <taxon>Bacillales</taxon>
        <taxon>Paenibacillaceae</taxon>
        <taxon>Paenibacillus</taxon>
    </lineage>
</organism>
<evidence type="ECO:0000256" key="5">
    <source>
        <dbReference type="SAM" id="Phobius"/>
    </source>
</evidence>
<dbReference type="Proteomes" id="UP001596233">
    <property type="component" value="Unassembled WGS sequence"/>
</dbReference>
<evidence type="ECO:0000256" key="4">
    <source>
        <dbReference type="ARBA" id="ARBA00023136"/>
    </source>
</evidence>
<keyword evidence="4 5" id="KW-0472">Membrane</keyword>
<reference evidence="8" key="1">
    <citation type="journal article" date="2019" name="Int. J. Syst. Evol. Microbiol.">
        <title>The Global Catalogue of Microorganisms (GCM) 10K type strain sequencing project: providing services to taxonomists for standard genome sequencing and annotation.</title>
        <authorList>
            <consortium name="The Broad Institute Genomics Platform"/>
            <consortium name="The Broad Institute Genome Sequencing Center for Infectious Disease"/>
            <person name="Wu L."/>
            <person name="Ma J."/>
        </authorList>
    </citation>
    <scope>NUCLEOTIDE SEQUENCE [LARGE SCALE GENOMIC DNA]</scope>
    <source>
        <strain evidence="8">PCU 280</strain>
    </source>
</reference>
<feature type="transmembrane region" description="Helical" evidence="5">
    <location>
        <begin position="127"/>
        <end position="147"/>
    </location>
</feature>
<dbReference type="RefSeq" id="WP_379234337.1">
    <property type="nucleotide sequence ID" value="NZ_JBHSTE010000003.1"/>
</dbReference>
<evidence type="ECO:0000313" key="7">
    <source>
        <dbReference type="EMBL" id="MFC6333167.1"/>
    </source>
</evidence>
<feature type="transmembrane region" description="Helical" evidence="5">
    <location>
        <begin position="48"/>
        <end position="67"/>
    </location>
</feature>
<feature type="transmembrane region" description="Helical" evidence="5">
    <location>
        <begin position="16"/>
        <end position="36"/>
    </location>
</feature>
<feature type="domain" description="ABC-2 type transporter transmembrane" evidence="6">
    <location>
        <begin position="10"/>
        <end position="201"/>
    </location>
</feature>
<dbReference type="Pfam" id="PF01061">
    <property type="entry name" value="ABC2_membrane"/>
    <property type="match status" value="1"/>
</dbReference>
<sequence>MQVFELYIRRLAKRKILLGSMIMLPVLFAVLLASLYEPYANMEYVDMLNSMVGILMILTLMNSMLFYGDKQHMTAQRVLLSIHSKFSYYCQMVAVFLTISAVQLVAMEICSGVLLPGGFPLSLMENIIFFLAYGLFNIIAAGVGLLVMNQSRSKHGGGLKLTAIVCLLVLLSGMFWAGGEPPAFFKHAAAVLPTYWLTKVISILLDGVSRNMTQLLMYMTCLTLCASFIMLMLSRTKTENI</sequence>
<proteinExistence type="predicted"/>
<keyword evidence="3 5" id="KW-1133">Transmembrane helix</keyword>
<evidence type="ECO:0000256" key="3">
    <source>
        <dbReference type="ARBA" id="ARBA00022989"/>
    </source>
</evidence>
<evidence type="ECO:0000256" key="2">
    <source>
        <dbReference type="ARBA" id="ARBA00022692"/>
    </source>
</evidence>
<evidence type="ECO:0000313" key="8">
    <source>
        <dbReference type="Proteomes" id="UP001596233"/>
    </source>
</evidence>
<dbReference type="EMBL" id="JBHSTE010000003">
    <property type="protein sequence ID" value="MFC6333167.1"/>
    <property type="molecule type" value="Genomic_DNA"/>
</dbReference>
<accession>A0ABW1V5W3</accession>
<protein>
    <submittedName>
        <fullName evidence="7">ABC transporter permease</fullName>
    </submittedName>
</protein>
<gene>
    <name evidence="7" type="ORF">ACFP56_11080</name>
</gene>
<keyword evidence="2 5" id="KW-0812">Transmembrane</keyword>
<comment type="caution">
    <text evidence="7">The sequence shown here is derived from an EMBL/GenBank/DDBJ whole genome shotgun (WGS) entry which is preliminary data.</text>
</comment>